<reference evidence="3" key="1">
    <citation type="journal article" date="2013" name="G3 (Bethesda)">
        <title>Comparative genomics of a plant-pathogenic fungus, Pyrenophora tritici-repentis, reveals transduplication and the impact of repeat elements on pathogenicity and population divergence.</title>
        <authorList>
            <person name="Manning V.A."/>
            <person name="Pandelova I."/>
            <person name="Dhillon B."/>
            <person name="Wilhelm L.J."/>
            <person name="Goodwin S.B."/>
            <person name="Berlin A.M."/>
            <person name="Figueroa M."/>
            <person name="Freitag M."/>
            <person name="Hane J.K."/>
            <person name="Henrissat B."/>
            <person name="Holman W.H."/>
            <person name="Kodira C.D."/>
            <person name="Martin J."/>
            <person name="Oliver R.P."/>
            <person name="Robbertse B."/>
            <person name="Schackwitz W."/>
            <person name="Schwartz D.C."/>
            <person name="Spatafora J.W."/>
            <person name="Turgeon B.G."/>
            <person name="Yandava C."/>
            <person name="Young S."/>
            <person name="Zhou S."/>
            <person name="Zeng Q."/>
            <person name="Grigoriev I.V."/>
            <person name="Ma L.-J."/>
            <person name="Ciuffetti L.M."/>
        </authorList>
    </citation>
    <scope>NUCLEOTIDE SEQUENCE [LARGE SCALE GENOMIC DNA]</scope>
    <source>
        <strain evidence="3">Pt-1C-BFP</strain>
    </source>
</reference>
<dbReference type="AlphaFoldDB" id="B2W574"/>
<evidence type="ECO:0000313" key="3">
    <source>
        <dbReference type="Proteomes" id="UP000001471"/>
    </source>
</evidence>
<gene>
    <name evidence="2" type="ORF">PTRG_04774</name>
</gene>
<dbReference type="HOGENOM" id="CLU_1283845_0_0_1"/>
<accession>B2W574</accession>
<evidence type="ECO:0000313" key="2">
    <source>
        <dbReference type="EMBL" id="EDU47681.1"/>
    </source>
</evidence>
<feature type="compositionally biased region" description="Polar residues" evidence="1">
    <location>
        <begin position="23"/>
        <end position="39"/>
    </location>
</feature>
<dbReference type="InParanoid" id="B2W574"/>
<sequence>MKDPAASIATSLQIITMMPPNKDPTTPTATASECSTGQLHENPMAKDPTSPDATASTTRNRHKLSAEKVLEYFSRFIKANVGPPRIPAFIARDRRSIRPCMSEARFRTSDGAIQPFFRDFVDQQQSFEDRLTEVDIRALVFWIYLKYNNIVGNAQVIDSRSYKLAVMVNVVVTQKMSLPARLATGYMEEWVATLSKTMLAVQDPWFDVNHVRGGD</sequence>
<proteinExistence type="predicted"/>
<dbReference type="Proteomes" id="UP000001471">
    <property type="component" value="Unassembled WGS sequence"/>
</dbReference>
<name>B2W574_PYRTR</name>
<organism evidence="2 3">
    <name type="scientific">Pyrenophora tritici-repentis (strain Pt-1C-BFP)</name>
    <name type="common">Wheat tan spot fungus</name>
    <name type="synonym">Drechslera tritici-repentis</name>
    <dbReference type="NCBI Taxonomy" id="426418"/>
    <lineage>
        <taxon>Eukaryota</taxon>
        <taxon>Fungi</taxon>
        <taxon>Dikarya</taxon>
        <taxon>Ascomycota</taxon>
        <taxon>Pezizomycotina</taxon>
        <taxon>Dothideomycetes</taxon>
        <taxon>Pleosporomycetidae</taxon>
        <taxon>Pleosporales</taxon>
        <taxon>Pleosporineae</taxon>
        <taxon>Pleosporaceae</taxon>
        <taxon>Pyrenophora</taxon>
    </lineage>
</organism>
<feature type="region of interest" description="Disordered" evidence="1">
    <location>
        <begin position="15"/>
        <end position="61"/>
    </location>
</feature>
<evidence type="ECO:0000256" key="1">
    <source>
        <dbReference type="SAM" id="MobiDB-lite"/>
    </source>
</evidence>
<dbReference type="EMBL" id="DS231618">
    <property type="protein sequence ID" value="EDU47681.1"/>
    <property type="molecule type" value="Genomic_DNA"/>
</dbReference>
<protein>
    <submittedName>
        <fullName evidence="2">Uncharacterized protein</fullName>
    </submittedName>
</protein>